<sequence>MRLYNGNYIISSGYGPRKLSNGDSSFHKGIDYVGVDSKNIITPTNGKIVTSQIITDRSNLTWEWGNYVKMDDLNGFFLFFCHLSRRTVNAGETVAKGQLIGIEGQTGYTTGSHLHFEVRRKSDNIAIDPDEYFKILAAWEQGQVDAAKKLVQEKTGFDNNTMEYLSKHPYPDALFLKLAKAMK</sequence>
<dbReference type="Pfam" id="PF01551">
    <property type="entry name" value="Peptidase_M23"/>
    <property type="match status" value="1"/>
</dbReference>
<dbReference type="AlphaFoldDB" id="A0A974GWT3"/>
<dbReference type="GO" id="GO:0004222">
    <property type="term" value="F:metalloendopeptidase activity"/>
    <property type="evidence" value="ECO:0007669"/>
    <property type="project" value="TreeGrafter"/>
</dbReference>
<protein>
    <submittedName>
        <fullName evidence="2">M23 family metallopeptidase</fullName>
    </submittedName>
</protein>
<accession>A0A974GWT3</accession>
<proteinExistence type="predicted"/>
<dbReference type="SUPFAM" id="SSF51261">
    <property type="entry name" value="Duplicated hybrid motif"/>
    <property type="match status" value="1"/>
</dbReference>
<dbReference type="InterPro" id="IPR016047">
    <property type="entry name" value="M23ase_b-sheet_dom"/>
</dbReference>
<dbReference type="InterPro" id="IPR050570">
    <property type="entry name" value="Cell_wall_metabolism_enzyme"/>
</dbReference>
<organism evidence="2 3">
    <name type="scientific">Sedimentibacter hydroxybenzoicus DSM 7310</name>
    <dbReference type="NCBI Taxonomy" id="1123245"/>
    <lineage>
        <taxon>Bacteria</taxon>
        <taxon>Bacillati</taxon>
        <taxon>Bacillota</taxon>
        <taxon>Tissierellia</taxon>
        <taxon>Sedimentibacter</taxon>
    </lineage>
</organism>
<keyword evidence="3" id="KW-1185">Reference proteome</keyword>
<name>A0A974GWT3_SEDHY</name>
<gene>
    <name evidence="2" type="ORF">HZF24_11840</name>
</gene>
<dbReference type="InterPro" id="IPR011055">
    <property type="entry name" value="Dup_hybrid_motif"/>
</dbReference>
<dbReference type="RefSeq" id="WP_179238531.1">
    <property type="nucleotide sequence ID" value="NZ_JACBNQ010000013.1"/>
</dbReference>
<dbReference type="Gene3D" id="2.70.70.10">
    <property type="entry name" value="Glucose Permease (Domain IIA)"/>
    <property type="match status" value="1"/>
</dbReference>
<evidence type="ECO:0000313" key="3">
    <source>
        <dbReference type="Proteomes" id="UP000611629"/>
    </source>
</evidence>
<dbReference type="EMBL" id="JACBNQ010000013">
    <property type="protein sequence ID" value="NYB74829.1"/>
    <property type="molecule type" value="Genomic_DNA"/>
</dbReference>
<reference evidence="2" key="1">
    <citation type="submission" date="2020-07" db="EMBL/GenBank/DDBJ databases">
        <title>Genomic analysis of a strain of Sedimentibacter Hydroxybenzoicus DSM7310.</title>
        <authorList>
            <person name="Ma S."/>
        </authorList>
    </citation>
    <scope>NUCLEOTIDE SEQUENCE</scope>
    <source>
        <strain evidence="2">DSM 7310</strain>
    </source>
</reference>
<dbReference type="CDD" id="cd12797">
    <property type="entry name" value="M23_peptidase"/>
    <property type="match status" value="1"/>
</dbReference>
<comment type="caution">
    <text evidence="2">The sequence shown here is derived from an EMBL/GenBank/DDBJ whole genome shotgun (WGS) entry which is preliminary data.</text>
</comment>
<feature type="domain" description="M23ase beta-sheet core" evidence="1">
    <location>
        <begin position="26"/>
        <end position="125"/>
    </location>
</feature>
<evidence type="ECO:0000259" key="1">
    <source>
        <dbReference type="Pfam" id="PF01551"/>
    </source>
</evidence>
<dbReference type="PANTHER" id="PTHR21666:SF270">
    <property type="entry name" value="MUREIN HYDROLASE ACTIVATOR ENVC"/>
    <property type="match status" value="1"/>
</dbReference>
<dbReference type="PANTHER" id="PTHR21666">
    <property type="entry name" value="PEPTIDASE-RELATED"/>
    <property type="match status" value="1"/>
</dbReference>
<evidence type="ECO:0000313" key="2">
    <source>
        <dbReference type="EMBL" id="NYB74829.1"/>
    </source>
</evidence>
<dbReference type="Proteomes" id="UP000611629">
    <property type="component" value="Unassembled WGS sequence"/>
</dbReference>